<dbReference type="EMBL" id="BK016179">
    <property type="protein sequence ID" value="DAG00313.1"/>
    <property type="molecule type" value="Genomic_DNA"/>
</dbReference>
<proteinExistence type="predicted"/>
<sequence>MKRKNKMNKYFSMDIEEYPAEIKFHSTLEEARAACLSSALVTFDFACEDGSFDETAAEFHNAVYGIVLGKAEIKQRPTTKEEKEHMIDCNTGKPFEMMVESPEIIEYDNGE</sequence>
<protein>
    <submittedName>
        <fullName evidence="1">Uncharacterized protein</fullName>
    </submittedName>
</protein>
<organism evidence="1">
    <name type="scientific">Myoviridae sp. ctHIt1</name>
    <dbReference type="NCBI Taxonomy" id="2825076"/>
    <lineage>
        <taxon>Viruses</taxon>
        <taxon>Duplodnaviria</taxon>
        <taxon>Heunggongvirae</taxon>
        <taxon>Uroviricota</taxon>
        <taxon>Caudoviricetes</taxon>
    </lineage>
</organism>
<reference evidence="1" key="1">
    <citation type="journal article" date="2021" name="Proc. Natl. Acad. Sci. U.S.A.">
        <title>A Catalog of Tens of Thousands of Viruses from Human Metagenomes Reveals Hidden Associations with Chronic Diseases.</title>
        <authorList>
            <person name="Tisza M.J."/>
            <person name="Buck C.B."/>
        </authorList>
    </citation>
    <scope>NUCLEOTIDE SEQUENCE</scope>
    <source>
        <strain evidence="1">CtHIt1</strain>
    </source>
</reference>
<accession>A0A8S5V0Q6</accession>
<evidence type="ECO:0000313" key="1">
    <source>
        <dbReference type="EMBL" id="DAG00313.1"/>
    </source>
</evidence>
<name>A0A8S5V0Q6_9CAUD</name>